<reference evidence="2 3" key="1">
    <citation type="submission" date="2019-02" db="EMBL/GenBank/DDBJ databases">
        <title>Genome sequencing of the rare red list fungi Hericium alpestre (H. flagellum).</title>
        <authorList>
            <person name="Buettner E."/>
            <person name="Kellner H."/>
        </authorList>
    </citation>
    <scope>NUCLEOTIDE SEQUENCE [LARGE SCALE GENOMIC DNA]</scope>
    <source>
        <strain evidence="2 3">DSM 108284</strain>
    </source>
</reference>
<accession>A0A4Z0A4F8</accession>
<evidence type="ECO:0000313" key="3">
    <source>
        <dbReference type="Proteomes" id="UP000298061"/>
    </source>
</evidence>
<dbReference type="EMBL" id="SFCI01000227">
    <property type="protein sequence ID" value="TFY81304.1"/>
    <property type="molecule type" value="Genomic_DNA"/>
</dbReference>
<name>A0A4Z0A4F8_9AGAM</name>
<feature type="region of interest" description="Disordered" evidence="1">
    <location>
        <begin position="1"/>
        <end position="170"/>
    </location>
</feature>
<organism evidence="2 3">
    <name type="scientific">Hericium alpestre</name>
    <dbReference type="NCBI Taxonomy" id="135208"/>
    <lineage>
        <taxon>Eukaryota</taxon>
        <taxon>Fungi</taxon>
        <taxon>Dikarya</taxon>
        <taxon>Basidiomycota</taxon>
        <taxon>Agaricomycotina</taxon>
        <taxon>Agaricomycetes</taxon>
        <taxon>Russulales</taxon>
        <taxon>Hericiaceae</taxon>
        <taxon>Hericium</taxon>
    </lineage>
</organism>
<feature type="compositionally biased region" description="Basic and acidic residues" evidence="1">
    <location>
        <begin position="49"/>
        <end position="61"/>
    </location>
</feature>
<feature type="compositionally biased region" description="Acidic residues" evidence="1">
    <location>
        <begin position="31"/>
        <end position="42"/>
    </location>
</feature>
<evidence type="ECO:0000256" key="1">
    <source>
        <dbReference type="SAM" id="MobiDB-lite"/>
    </source>
</evidence>
<sequence length="170" mass="17433">MSTVWQFDGERDTRTPHDFSGNGDGGAGADAGDEDDEPDADDSPGAARKRSDSKAKSKSEGGKMVPVKQDSAATDVSGHGLPPSTSPTVPMPSDRHTHAGAATSASRSGLTHWGGGGAPPPKRQRIGSGGDDRSFVPPTTPGSPTATHIYTLHLPKPQSTRAPTTPRTSA</sequence>
<dbReference type="OrthoDB" id="1898716at2759"/>
<evidence type="ECO:0000313" key="2">
    <source>
        <dbReference type="EMBL" id="TFY81304.1"/>
    </source>
</evidence>
<dbReference type="Proteomes" id="UP000298061">
    <property type="component" value="Unassembled WGS sequence"/>
</dbReference>
<comment type="caution">
    <text evidence="2">The sequence shown here is derived from an EMBL/GenBank/DDBJ whole genome shotgun (WGS) entry which is preliminary data.</text>
</comment>
<feature type="compositionally biased region" description="Low complexity" evidence="1">
    <location>
        <begin position="82"/>
        <end position="92"/>
    </location>
</feature>
<dbReference type="AlphaFoldDB" id="A0A4Z0A4F8"/>
<feature type="compositionally biased region" description="Basic and acidic residues" evidence="1">
    <location>
        <begin position="8"/>
        <end position="17"/>
    </location>
</feature>
<keyword evidence="3" id="KW-1185">Reference proteome</keyword>
<feature type="compositionally biased region" description="Polar residues" evidence="1">
    <location>
        <begin position="157"/>
        <end position="170"/>
    </location>
</feature>
<proteinExistence type="predicted"/>
<protein>
    <submittedName>
        <fullName evidence="2">Uncharacterized protein</fullName>
    </submittedName>
</protein>
<gene>
    <name evidence="2" type="ORF">EWM64_g2708</name>
</gene>